<dbReference type="Pfam" id="PF13466">
    <property type="entry name" value="STAS_2"/>
    <property type="match status" value="1"/>
</dbReference>
<dbReference type="AlphaFoldDB" id="A0A2N9YGA2"/>
<evidence type="ECO:0000313" key="2">
    <source>
        <dbReference type="EMBL" id="AUI69601.1"/>
    </source>
</evidence>
<reference evidence="3" key="1">
    <citation type="submission" date="2016-12" db="EMBL/GenBank/DDBJ databases">
        <title>Complete Genome Sequence of Beggiatoa leptomitiformis D-401.</title>
        <authorList>
            <person name="Fomenkov A."/>
            <person name="Vincze T."/>
            <person name="Grabovich M."/>
            <person name="Anton B.P."/>
            <person name="Dubinina G."/>
            <person name="Orlova M."/>
            <person name="Belousova E."/>
            <person name="Roberts R.J."/>
        </authorList>
    </citation>
    <scope>NUCLEOTIDE SEQUENCE [LARGE SCALE GENOMIC DNA]</scope>
    <source>
        <strain evidence="3">D-401</strain>
    </source>
</reference>
<organism evidence="2 3">
    <name type="scientific">Beggiatoa leptomitoformis</name>
    <dbReference type="NCBI Taxonomy" id="288004"/>
    <lineage>
        <taxon>Bacteria</taxon>
        <taxon>Pseudomonadati</taxon>
        <taxon>Pseudomonadota</taxon>
        <taxon>Gammaproteobacteria</taxon>
        <taxon>Thiotrichales</taxon>
        <taxon>Thiotrichaceae</taxon>
        <taxon>Beggiatoa</taxon>
    </lineage>
</organism>
<dbReference type="InterPro" id="IPR058548">
    <property type="entry name" value="MlaB-like_STAS"/>
</dbReference>
<dbReference type="EMBL" id="CP018889">
    <property type="protein sequence ID" value="AUI69601.1"/>
    <property type="molecule type" value="Genomic_DNA"/>
</dbReference>
<sequence>MSQLLIENPTLWRFTGELTFNTVPALLTDCIAQAKQSQFPQTIELEKITYADSAGLALLIELRKLTPHQPVEFRHLPTQLLSLAQVSNVQDFLTSVNPI</sequence>
<dbReference type="KEGG" id="blep:AL038_10785"/>
<dbReference type="PROSITE" id="PS50801">
    <property type="entry name" value="STAS"/>
    <property type="match status" value="1"/>
</dbReference>
<evidence type="ECO:0000259" key="1">
    <source>
        <dbReference type="PROSITE" id="PS50801"/>
    </source>
</evidence>
<dbReference type="Gene3D" id="3.30.750.24">
    <property type="entry name" value="STAS domain"/>
    <property type="match status" value="1"/>
</dbReference>
<name>A0A2N9YGA2_9GAMM</name>
<protein>
    <submittedName>
        <fullName evidence="2">STAS domain-containing protein</fullName>
    </submittedName>
</protein>
<gene>
    <name evidence="2" type="ORF">BLE401_13485</name>
</gene>
<keyword evidence="3" id="KW-1185">Reference proteome</keyword>
<dbReference type="InterPro" id="IPR036513">
    <property type="entry name" value="STAS_dom_sf"/>
</dbReference>
<dbReference type="SUPFAM" id="SSF52091">
    <property type="entry name" value="SpoIIaa-like"/>
    <property type="match status" value="1"/>
</dbReference>
<dbReference type="OrthoDB" id="5297990at2"/>
<dbReference type="InterPro" id="IPR002645">
    <property type="entry name" value="STAS_dom"/>
</dbReference>
<feature type="domain" description="STAS" evidence="1">
    <location>
        <begin position="1"/>
        <end position="64"/>
    </location>
</feature>
<accession>A0A2N9YGA2</accession>
<dbReference type="STRING" id="288004.AL038_10785"/>
<dbReference type="Proteomes" id="UP000234271">
    <property type="component" value="Chromosome"/>
</dbReference>
<proteinExistence type="predicted"/>
<dbReference type="RefSeq" id="WP_062152717.1">
    <property type="nucleotide sequence ID" value="NZ_CP012373.2"/>
</dbReference>
<evidence type="ECO:0000313" key="3">
    <source>
        <dbReference type="Proteomes" id="UP000234271"/>
    </source>
</evidence>